<protein>
    <submittedName>
        <fullName evidence="2">Uncharacterized protein</fullName>
    </submittedName>
</protein>
<evidence type="ECO:0000313" key="3">
    <source>
        <dbReference type="Proteomes" id="UP001154329"/>
    </source>
</evidence>
<organism evidence="2 3">
    <name type="scientific">Aphis gossypii</name>
    <name type="common">Cotton aphid</name>
    <dbReference type="NCBI Taxonomy" id="80765"/>
    <lineage>
        <taxon>Eukaryota</taxon>
        <taxon>Metazoa</taxon>
        <taxon>Ecdysozoa</taxon>
        <taxon>Arthropoda</taxon>
        <taxon>Hexapoda</taxon>
        <taxon>Insecta</taxon>
        <taxon>Pterygota</taxon>
        <taxon>Neoptera</taxon>
        <taxon>Paraneoptera</taxon>
        <taxon>Hemiptera</taxon>
        <taxon>Sternorrhyncha</taxon>
        <taxon>Aphidomorpha</taxon>
        <taxon>Aphidoidea</taxon>
        <taxon>Aphididae</taxon>
        <taxon>Aphidini</taxon>
        <taxon>Aphis</taxon>
        <taxon>Aphis</taxon>
    </lineage>
</organism>
<dbReference type="Proteomes" id="UP001154329">
    <property type="component" value="Chromosome 4"/>
</dbReference>
<keyword evidence="1" id="KW-1133">Transmembrane helix</keyword>
<reference evidence="2" key="1">
    <citation type="submission" date="2022-02" db="EMBL/GenBank/DDBJ databases">
        <authorList>
            <person name="King R."/>
        </authorList>
    </citation>
    <scope>NUCLEOTIDE SEQUENCE</scope>
</reference>
<feature type="transmembrane region" description="Helical" evidence="1">
    <location>
        <begin position="27"/>
        <end position="47"/>
    </location>
</feature>
<reference evidence="2" key="2">
    <citation type="submission" date="2022-10" db="EMBL/GenBank/DDBJ databases">
        <authorList>
            <consortium name="ENA_rothamsted_submissions"/>
            <consortium name="culmorum"/>
            <person name="King R."/>
        </authorList>
    </citation>
    <scope>NUCLEOTIDE SEQUENCE</scope>
</reference>
<keyword evidence="1" id="KW-0812">Transmembrane</keyword>
<gene>
    <name evidence="2" type="ORF">APHIGO_LOCUS10107</name>
</gene>
<evidence type="ECO:0000256" key="1">
    <source>
        <dbReference type="SAM" id="Phobius"/>
    </source>
</evidence>
<proteinExistence type="predicted"/>
<dbReference type="EMBL" id="OU899037">
    <property type="protein sequence ID" value="CAH1736346.1"/>
    <property type="molecule type" value="Genomic_DNA"/>
</dbReference>
<keyword evidence="1" id="KW-0472">Membrane</keyword>
<name>A0A9P0NS21_APHGO</name>
<accession>A0A9P0NS21</accession>
<keyword evidence="3" id="KW-1185">Reference proteome</keyword>
<evidence type="ECO:0000313" key="2">
    <source>
        <dbReference type="EMBL" id="CAH1736346.1"/>
    </source>
</evidence>
<feature type="transmembrane region" description="Helical" evidence="1">
    <location>
        <begin position="59"/>
        <end position="77"/>
    </location>
</feature>
<sequence length="132" mass="15544">MVNQGLFLNTCPIHAFLFSLRVFYIDFWVFIFLKTSVFFIFSVHNIFSVLLQHHTSKDSILAFSAFIIVQVFVSYRATLHTKLFISASLVSNLGFPLVYFHVVFFKRVVHVNHVFFTFSDFSNIIREMQNLY</sequence>
<dbReference type="AlphaFoldDB" id="A0A9P0NS21"/>
<feature type="transmembrane region" description="Helical" evidence="1">
    <location>
        <begin position="83"/>
        <end position="105"/>
    </location>
</feature>